<evidence type="ECO:0000256" key="2">
    <source>
        <dbReference type="ARBA" id="ARBA00005811"/>
    </source>
</evidence>
<evidence type="ECO:0000256" key="7">
    <source>
        <dbReference type="RuleBase" id="RU003879"/>
    </source>
</evidence>
<evidence type="ECO:0000256" key="8">
    <source>
        <dbReference type="SAM" id="Phobius"/>
    </source>
</evidence>
<organism evidence="9 10">
    <name type="scientific">Brevundimonas halotolerans</name>
    <dbReference type="NCBI Taxonomy" id="69670"/>
    <lineage>
        <taxon>Bacteria</taxon>
        <taxon>Pseudomonadati</taxon>
        <taxon>Pseudomonadota</taxon>
        <taxon>Alphaproteobacteria</taxon>
        <taxon>Caulobacterales</taxon>
        <taxon>Caulobacteraceae</taxon>
        <taxon>Brevundimonas</taxon>
    </lineage>
</organism>
<dbReference type="GO" id="GO:0022857">
    <property type="term" value="F:transmembrane transporter activity"/>
    <property type="evidence" value="ECO:0007669"/>
    <property type="project" value="InterPro"/>
</dbReference>
<comment type="caution">
    <text evidence="9">The sequence shown here is derived from an EMBL/GenBank/DDBJ whole genome shotgun (WGS) entry which is preliminary data.</text>
</comment>
<dbReference type="AlphaFoldDB" id="A0A7W9A2G7"/>
<gene>
    <name evidence="9" type="ORF">FHS65_000969</name>
</gene>
<dbReference type="PANTHER" id="PTHR30558">
    <property type="entry name" value="EXBD MEMBRANE COMPONENT OF PMF-DRIVEN MACROMOLECULE IMPORT SYSTEM"/>
    <property type="match status" value="1"/>
</dbReference>
<keyword evidence="7" id="KW-0653">Protein transport</keyword>
<proteinExistence type="inferred from homology"/>
<evidence type="ECO:0000256" key="4">
    <source>
        <dbReference type="ARBA" id="ARBA00022692"/>
    </source>
</evidence>
<dbReference type="InterPro" id="IPR003400">
    <property type="entry name" value="ExbD"/>
</dbReference>
<feature type="transmembrane region" description="Helical" evidence="8">
    <location>
        <begin position="28"/>
        <end position="47"/>
    </location>
</feature>
<evidence type="ECO:0000256" key="1">
    <source>
        <dbReference type="ARBA" id="ARBA00004162"/>
    </source>
</evidence>
<dbReference type="EMBL" id="JACIJB010000002">
    <property type="protein sequence ID" value="MBB5660229.1"/>
    <property type="molecule type" value="Genomic_DNA"/>
</dbReference>
<accession>A0A7W9A2G7</accession>
<evidence type="ECO:0000313" key="10">
    <source>
        <dbReference type="Proteomes" id="UP000548978"/>
    </source>
</evidence>
<comment type="subcellular location">
    <subcellularLocation>
        <location evidence="1">Cell membrane</location>
        <topology evidence="1">Single-pass membrane protein</topology>
    </subcellularLocation>
    <subcellularLocation>
        <location evidence="7">Cell membrane</location>
        <topology evidence="7">Single-pass type II membrane protein</topology>
    </subcellularLocation>
</comment>
<name>A0A7W9A2G7_9CAUL</name>
<evidence type="ECO:0000256" key="6">
    <source>
        <dbReference type="ARBA" id="ARBA00023136"/>
    </source>
</evidence>
<protein>
    <submittedName>
        <fullName evidence="9">Biopolymer transport protein ExbD</fullName>
    </submittedName>
</protein>
<dbReference type="GO" id="GO:0015031">
    <property type="term" value="P:protein transport"/>
    <property type="evidence" value="ECO:0007669"/>
    <property type="project" value="UniProtKB-KW"/>
</dbReference>
<sequence>MGAKLSGPSGGKTISQNADINVTPFVDIMLVLLIIFMVAAPLATVSIRLDLPPATPPEPGQEIVEPVVINIQESGQLYVGVGDVLTETDITRLPVDACAALGGGACQEERVFIRADAEVAYNEFMTVMNTLQQNGFLKVGLMNEDIM</sequence>
<keyword evidence="3" id="KW-1003">Cell membrane</keyword>
<keyword evidence="6 8" id="KW-0472">Membrane</keyword>
<keyword evidence="10" id="KW-1185">Reference proteome</keyword>
<dbReference type="Proteomes" id="UP000548978">
    <property type="component" value="Unassembled WGS sequence"/>
</dbReference>
<dbReference type="RefSeq" id="WP_123287680.1">
    <property type="nucleotide sequence ID" value="NZ_JACIJB010000002.1"/>
</dbReference>
<dbReference type="GO" id="GO:0005886">
    <property type="term" value="C:plasma membrane"/>
    <property type="evidence" value="ECO:0007669"/>
    <property type="project" value="UniProtKB-SubCell"/>
</dbReference>
<keyword evidence="4 7" id="KW-0812">Transmembrane</keyword>
<keyword evidence="5 8" id="KW-1133">Transmembrane helix</keyword>
<dbReference type="Pfam" id="PF02472">
    <property type="entry name" value="ExbD"/>
    <property type="match status" value="1"/>
</dbReference>
<dbReference type="PANTHER" id="PTHR30558:SF9">
    <property type="entry name" value="BIOPOLYMER TRANSPORT PROTEIN EXBD"/>
    <property type="match status" value="1"/>
</dbReference>
<reference evidence="9 10" key="1">
    <citation type="submission" date="2020-08" db="EMBL/GenBank/DDBJ databases">
        <title>Genomic Encyclopedia of Type Strains, Phase IV (KMG-IV): sequencing the most valuable type-strain genomes for metagenomic binning, comparative biology and taxonomic classification.</title>
        <authorList>
            <person name="Goeker M."/>
        </authorList>
    </citation>
    <scope>NUCLEOTIDE SEQUENCE [LARGE SCALE GENOMIC DNA]</scope>
    <source>
        <strain evidence="9 10">DSM 24448</strain>
    </source>
</reference>
<dbReference type="Gene3D" id="3.30.420.270">
    <property type="match status" value="1"/>
</dbReference>
<evidence type="ECO:0000256" key="5">
    <source>
        <dbReference type="ARBA" id="ARBA00022989"/>
    </source>
</evidence>
<evidence type="ECO:0000313" key="9">
    <source>
        <dbReference type="EMBL" id="MBB5660229.1"/>
    </source>
</evidence>
<evidence type="ECO:0000256" key="3">
    <source>
        <dbReference type="ARBA" id="ARBA00022475"/>
    </source>
</evidence>
<dbReference type="OrthoDB" id="9798629at2"/>
<comment type="similarity">
    <text evidence="2 7">Belongs to the ExbD/TolR family.</text>
</comment>
<keyword evidence="7" id="KW-0813">Transport</keyword>